<dbReference type="InterPro" id="IPR002104">
    <property type="entry name" value="Integrase_catalytic"/>
</dbReference>
<organism evidence="7 8">
    <name type="scientific">Scandinavium lactucae</name>
    <dbReference type="NCBI Taxonomy" id="3095028"/>
    <lineage>
        <taxon>Bacteria</taxon>
        <taxon>Pseudomonadati</taxon>
        <taxon>Pseudomonadota</taxon>
        <taxon>Gammaproteobacteria</taxon>
        <taxon>Enterobacterales</taxon>
        <taxon>Enterobacteriaceae</taxon>
        <taxon>Scandinavium</taxon>
    </lineage>
</organism>
<dbReference type="InterPro" id="IPR044068">
    <property type="entry name" value="CB"/>
</dbReference>
<dbReference type="Gene3D" id="1.10.443.10">
    <property type="entry name" value="Intergrase catalytic core"/>
    <property type="match status" value="1"/>
</dbReference>
<dbReference type="Pfam" id="PF00589">
    <property type="entry name" value="Phage_integrase"/>
    <property type="match status" value="1"/>
</dbReference>
<dbReference type="PANTHER" id="PTHR30349:SF94">
    <property type="entry name" value="INTEGRASE_RECOMBINASE HI_1414-RELATED"/>
    <property type="match status" value="1"/>
</dbReference>
<evidence type="ECO:0000313" key="7">
    <source>
        <dbReference type="EMBL" id="MDX6041066.1"/>
    </source>
</evidence>
<dbReference type="SUPFAM" id="SSF56349">
    <property type="entry name" value="DNA breaking-rejoining enzymes"/>
    <property type="match status" value="1"/>
</dbReference>
<keyword evidence="3" id="KW-0233">DNA recombination</keyword>
<feature type="domain" description="Tyr recombinase" evidence="5">
    <location>
        <begin position="153"/>
        <end position="321"/>
    </location>
</feature>
<evidence type="ECO:0000256" key="1">
    <source>
        <dbReference type="ARBA" id="ARBA00022908"/>
    </source>
</evidence>
<evidence type="ECO:0000256" key="2">
    <source>
        <dbReference type="ARBA" id="ARBA00023125"/>
    </source>
</evidence>
<evidence type="ECO:0000256" key="3">
    <source>
        <dbReference type="ARBA" id="ARBA00023172"/>
    </source>
</evidence>
<evidence type="ECO:0000259" key="5">
    <source>
        <dbReference type="PROSITE" id="PS51898"/>
    </source>
</evidence>
<dbReference type="PROSITE" id="PS51900">
    <property type="entry name" value="CB"/>
    <property type="match status" value="1"/>
</dbReference>
<protein>
    <submittedName>
        <fullName evidence="7">Site-specific integrase</fullName>
    </submittedName>
</protein>
<reference evidence="7 8" key="1">
    <citation type="submission" date="2023-11" db="EMBL/GenBank/DDBJ databases">
        <title>Scandinavium wanjuensis sp. nov., isolated from lettuce South Korea.</title>
        <authorList>
            <person name="Park J."/>
            <person name="Park S."/>
            <person name="Oh K.K."/>
            <person name="Cho G.S."/>
            <person name="Franz C.M.A.P."/>
        </authorList>
    </citation>
    <scope>NUCLEOTIDE SEQUENCE [LARGE SCALE GENOMIC DNA]</scope>
    <source>
        <strain evidence="7 8">V105_6</strain>
    </source>
</reference>
<sequence>MATIRQLPSGKFNAQVRVKGFPQKTITRDSYAECEQAAREYEQSLIAPKAHTVACITDQYMAEIMVRGGKKRGGYVATYSRLVVINRTLRGKSLETLTKEDVLAYRNERVGVVSGSTVRLELQLLSRLLRWANDEKGIDCTDVVKGVKLPEAGKPRDVIVEPLQLQMILSLASEKSKPIIELAYETAMRRNEILAITPAMVDLNKRIIRLSDDMTKNGEGRSVPLSTKACEMLRVLCDGRDKHAKLFTLTPYAVTQAFRRAARLAKVYNVCFHSLRHSAITRAAEKGLSTVQLMAVSGHKTITMLSRYSHIKAENIAHLLD</sequence>
<dbReference type="Gene3D" id="1.10.150.130">
    <property type="match status" value="1"/>
</dbReference>
<dbReference type="InterPro" id="IPR011010">
    <property type="entry name" value="DNA_brk_join_enz"/>
</dbReference>
<evidence type="ECO:0000313" key="8">
    <source>
        <dbReference type="Proteomes" id="UP001275664"/>
    </source>
</evidence>
<evidence type="ECO:0000256" key="4">
    <source>
        <dbReference type="PROSITE-ProRule" id="PRU01248"/>
    </source>
</evidence>
<feature type="domain" description="Core-binding (CB)" evidence="6">
    <location>
        <begin position="51"/>
        <end position="133"/>
    </location>
</feature>
<dbReference type="RefSeq" id="WP_319786234.1">
    <property type="nucleotide sequence ID" value="NZ_JAWXRD010000030.1"/>
</dbReference>
<comment type="caution">
    <text evidence="7">The sequence shown here is derived from an EMBL/GenBank/DDBJ whole genome shotgun (WGS) entry which is preliminary data.</text>
</comment>
<dbReference type="CDD" id="cd00796">
    <property type="entry name" value="INT_Rci_Hp1_C"/>
    <property type="match status" value="1"/>
</dbReference>
<dbReference type="InterPro" id="IPR013762">
    <property type="entry name" value="Integrase-like_cat_sf"/>
</dbReference>
<keyword evidence="2 4" id="KW-0238">DNA-binding</keyword>
<keyword evidence="8" id="KW-1185">Reference proteome</keyword>
<dbReference type="EMBL" id="JAWXRD010000030">
    <property type="protein sequence ID" value="MDX6041066.1"/>
    <property type="molecule type" value="Genomic_DNA"/>
</dbReference>
<keyword evidence="1" id="KW-0229">DNA integration</keyword>
<dbReference type="PROSITE" id="PS51898">
    <property type="entry name" value="TYR_RECOMBINASE"/>
    <property type="match status" value="1"/>
</dbReference>
<accession>A0ABU4QP92</accession>
<evidence type="ECO:0000259" key="6">
    <source>
        <dbReference type="PROSITE" id="PS51900"/>
    </source>
</evidence>
<gene>
    <name evidence="7" type="ORF">SIK69_12805</name>
</gene>
<dbReference type="InterPro" id="IPR050090">
    <property type="entry name" value="Tyrosine_recombinase_XerCD"/>
</dbReference>
<dbReference type="InterPro" id="IPR010998">
    <property type="entry name" value="Integrase_recombinase_N"/>
</dbReference>
<name>A0ABU4QP92_9ENTR</name>
<dbReference type="PANTHER" id="PTHR30349">
    <property type="entry name" value="PHAGE INTEGRASE-RELATED"/>
    <property type="match status" value="1"/>
</dbReference>
<dbReference type="Proteomes" id="UP001275664">
    <property type="component" value="Unassembled WGS sequence"/>
</dbReference>
<proteinExistence type="predicted"/>